<dbReference type="GO" id="GO:0004386">
    <property type="term" value="F:helicase activity"/>
    <property type="evidence" value="ECO:0007669"/>
    <property type="project" value="UniProtKB-KW"/>
</dbReference>
<evidence type="ECO:0000256" key="1">
    <source>
        <dbReference type="ARBA" id="ARBA00022741"/>
    </source>
</evidence>
<keyword evidence="2 7" id="KW-0378">Hydrolase</keyword>
<evidence type="ECO:0000256" key="6">
    <source>
        <dbReference type="PROSITE-ProRule" id="PRU00552"/>
    </source>
</evidence>
<dbReference type="CDD" id="cd18787">
    <property type="entry name" value="SF2_C_DEAD"/>
    <property type="match status" value="1"/>
</dbReference>
<keyword evidence="13" id="KW-1185">Reference proteome</keyword>
<dbReference type="InterPro" id="IPR044742">
    <property type="entry name" value="DEAD/DEAH_RhlB"/>
</dbReference>
<dbReference type="Pfam" id="PF03880">
    <property type="entry name" value="DbpA"/>
    <property type="match status" value="1"/>
</dbReference>
<dbReference type="Pfam" id="PF00271">
    <property type="entry name" value="Helicase_C"/>
    <property type="match status" value="1"/>
</dbReference>
<dbReference type="InterPro" id="IPR014014">
    <property type="entry name" value="RNA_helicase_DEAD_Q_motif"/>
</dbReference>
<dbReference type="PANTHER" id="PTHR47959">
    <property type="entry name" value="ATP-DEPENDENT RNA HELICASE RHLE-RELATED"/>
    <property type="match status" value="1"/>
</dbReference>
<feature type="domain" description="DEAD-box RNA helicase Q" evidence="11">
    <location>
        <begin position="19"/>
        <end position="47"/>
    </location>
</feature>
<dbReference type="CDD" id="cd00268">
    <property type="entry name" value="DEADc"/>
    <property type="match status" value="1"/>
</dbReference>
<evidence type="ECO:0000259" key="10">
    <source>
        <dbReference type="PROSITE" id="PS51194"/>
    </source>
</evidence>
<keyword evidence="1 7" id="KW-0547">Nucleotide-binding</keyword>
<accession>A0ABT3TF45</accession>
<dbReference type="InterPro" id="IPR012677">
    <property type="entry name" value="Nucleotide-bd_a/b_plait_sf"/>
</dbReference>
<dbReference type="InterPro" id="IPR014001">
    <property type="entry name" value="Helicase_ATP-bd"/>
</dbReference>
<dbReference type="Pfam" id="PF00270">
    <property type="entry name" value="DEAD"/>
    <property type="match status" value="1"/>
</dbReference>
<dbReference type="InterPro" id="IPR000629">
    <property type="entry name" value="RNA-helicase_DEAD-box_CS"/>
</dbReference>
<evidence type="ECO:0000256" key="2">
    <source>
        <dbReference type="ARBA" id="ARBA00022801"/>
    </source>
</evidence>
<evidence type="ECO:0000259" key="11">
    <source>
        <dbReference type="PROSITE" id="PS51195"/>
    </source>
</evidence>
<feature type="short sequence motif" description="Q motif" evidence="6">
    <location>
        <begin position="19"/>
        <end position="47"/>
    </location>
</feature>
<gene>
    <name evidence="12" type="primary">dbpA</name>
    <name evidence="12" type="ORF">EYC98_08670</name>
</gene>
<dbReference type="PROSITE" id="PS51194">
    <property type="entry name" value="HELICASE_CTER"/>
    <property type="match status" value="1"/>
</dbReference>
<dbReference type="PROSITE" id="PS00039">
    <property type="entry name" value="DEAD_ATP_HELICASE"/>
    <property type="match status" value="1"/>
</dbReference>
<dbReference type="SMART" id="SM00487">
    <property type="entry name" value="DEXDc"/>
    <property type="match status" value="1"/>
</dbReference>
<name>A0ABT3TF45_9GAMM</name>
<dbReference type="InterPro" id="IPR011545">
    <property type="entry name" value="DEAD/DEAH_box_helicase_dom"/>
</dbReference>
<dbReference type="SUPFAM" id="SSF52540">
    <property type="entry name" value="P-loop containing nucleoside triphosphate hydrolases"/>
    <property type="match status" value="1"/>
</dbReference>
<dbReference type="Gene3D" id="3.30.70.330">
    <property type="match status" value="1"/>
</dbReference>
<dbReference type="Gene3D" id="3.40.50.300">
    <property type="entry name" value="P-loop containing nucleotide triphosphate hydrolases"/>
    <property type="match status" value="2"/>
</dbReference>
<sequence>MSKQEQESSTSEQSTAKASDFASLPLDPEQLRNLADLGYLHMTPIQTQALPPALAGKDLLAQAATGSGKTAAFALPLLSRLNPRDFSTQGLVICPTRELATQVAAEIRRLARYRQNIKVVVLCGGQGIGPQIGSLQHGAHVVVGTPGRLLDHLRKETLTLPRLRTLVLDEADRMLEMGFAEDVATIVAATPTDRQTLLFSATYPDNIQQLGSQLQRDPQRVTVQSEEPPSTIDEALYICSPAQKSEVLLRLLRHYAVPTAVVFCNTKDTVRQVTAELRSAGHAVEALHGDMEQRDRDQVLMQFRQQSIRLLVATDVAARGLDIDDLPAVINYDLPRNTEVYVHRIGRTGRAGKKGLALTVFSDRERFQLDRLSEYLGRPLEFSSVADLSGAEQAIQAPDYITLCIAGGRRDKMRPGDILGALTGEAGIPGTAVGKIDVLTMSAYVAVERRLADTALQQLRNGRIKGRKFKVRKL</sequence>
<evidence type="ECO:0000313" key="12">
    <source>
        <dbReference type="EMBL" id="MCX2980936.1"/>
    </source>
</evidence>
<dbReference type="InterPro" id="IPR005580">
    <property type="entry name" value="DbpA/CsdA_RNA-bd_dom"/>
</dbReference>
<dbReference type="NCBIfam" id="NF008744">
    <property type="entry name" value="PRK11776.1"/>
    <property type="match status" value="1"/>
</dbReference>
<evidence type="ECO:0000256" key="5">
    <source>
        <dbReference type="ARBA" id="ARBA00038437"/>
    </source>
</evidence>
<reference evidence="12" key="1">
    <citation type="submission" date="2019-02" db="EMBL/GenBank/DDBJ databases">
        <authorList>
            <person name="Li S.-H."/>
        </authorList>
    </citation>
    <scope>NUCLEOTIDE SEQUENCE</scope>
    <source>
        <strain evidence="12">IMCC14734</strain>
    </source>
</reference>
<evidence type="ECO:0000259" key="9">
    <source>
        <dbReference type="PROSITE" id="PS51192"/>
    </source>
</evidence>
<proteinExistence type="inferred from homology"/>
<dbReference type="PANTHER" id="PTHR47959:SF1">
    <property type="entry name" value="ATP-DEPENDENT RNA HELICASE DBPA"/>
    <property type="match status" value="1"/>
</dbReference>
<comment type="caution">
    <text evidence="12">The sequence shown here is derived from an EMBL/GenBank/DDBJ whole genome shotgun (WGS) entry which is preliminary data.</text>
</comment>
<protein>
    <submittedName>
        <fullName evidence="12">ATP-dependent RNA helicase DbpA</fullName>
    </submittedName>
</protein>
<keyword evidence="3 7" id="KW-0347">Helicase</keyword>
<dbReference type="PROSITE" id="PS51192">
    <property type="entry name" value="HELICASE_ATP_BIND_1"/>
    <property type="match status" value="1"/>
</dbReference>
<dbReference type="InterPro" id="IPR050079">
    <property type="entry name" value="DEAD_box_RNA_helicase"/>
</dbReference>
<keyword evidence="4 7" id="KW-0067">ATP-binding</keyword>
<dbReference type="InterPro" id="IPR001650">
    <property type="entry name" value="Helicase_C-like"/>
</dbReference>
<evidence type="ECO:0000256" key="4">
    <source>
        <dbReference type="ARBA" id="ARBA00022840"/>
    </source>
</evidence>
<dbReference type="Proteomes" id="UP001143362">
    <property type="component" value="Unassembled WGS sequence"/>
</dbReference>
<feature type="region of interest" description="Disordered" evidence="8">
    <location>
        <begin position="1"/>
        <end position="22"/>
    </location>
</feature>
<dbReference type="CDD" id="cd12501">
    <property type="entry name" value="RRM_EcDbpA_like"/>
    <property type="match status" value="1"/>
</dbReference>
<feature type="domain" description="Helicase C-terminal" evidence="10">
    <location>
        <begin position="251"/>
        <end position="396"/>
    </location>
</feature>
<dbReference type="SMART" id="SM00490">
    <property type="entry name" value="HELICc"/>
    <property type="match status" value="1"/>
</dbReference>
<evidence type="ECO:0000256" key="8">
    <source>
        <dbReference type="SAM" id="MobiDB-lite"/>
    </source>
</evidence>
<dbReference type="RefSeq" id="WP_279244952.1">
    <property type="nucleotide sequence ID" value="NZ_SHNN01000002.1"/>
</dbReference>
<dbReference type="PROSITE" id="PS51195">
    <property type="entry name" value="Q_MOTIF"/>
    <property type="match status" value="1"/>
</dbReference>
<comment type="similarity">
    <text evidence="5 7">Belongs to the DEAD box helicase family.</text>
</comment>
<feature type="compositionally biased region" description="Low complexity" evidence="8">
    <location>
        <begin position="7"/>
        <end position="19"/>
    </location>
</feature>
<evidence type="ECO:0000256" key="7">
    <source>
        <dbReference type="RuleBase" id="RU000492"/>
    </source>
</evidence>
<evidence type="ECO:0000313" key="13">
    <source>
        <dbReference type="Proteomes" id="UP001143362"/>
    </source>
</evidence>
<feature type="domain" description="Helicase ATP-binding" evidence="9">
    <location>
        <begin position="50"/>
        <end position="221"/>
    </location>
</feature>
<evidence type="ECO:0000256" key="3">
    <source>
        <dbReference type="ARBA" id="ARBA00022806"/>
    </source>
</evidence>
<dbReference type="EMBL" id="SHNN01000002">
    <property type="protein sequence ID" value="MCX2980936.1"/>
    <property type="molecule type" value="Genomic_DNA"/>
</dbReference>
<dbReference type="InterPro" id="IPR027417">
    <property type="entry name" value="P-loop_NTPase"/>
</dbReference>
<organism evidence="12 13">
    <name type="scientific">Candidatus Litorirhabdus singularis</name>
    <dbReference type="NCBI Taxonomy" id="2518993"/>
    <lineage>
        <taxon>Bacteria</taxon>
        <taxon>Pseudomonadati</taxon>
        <taxon>Pseudomonadota</taxon>
        <taxon>Gammaproteobacteria</taxon>
        <taxon>Cellvibrionales</taxon>
        <taxon>Halieaceae</taxon>
        <taxon>Candidatus Litorirhabdus</taxon>
    </lineage>
</organism>